<feature type="non-terminal residue" evidence="3">
    <location>
        <position position="308"/>
    </location>
</feature>
<gene>
    <name evidence="3" type="primary">Hebp1_3</name>
    <name evidence="3" type="ORF">GTO96_0010166</name>
</gene>
<comment type="similarity">
    <text evidence="1">Belongs to the HEBP family.</text>
</comment>
<dbReference type="InterPro" id="IPR006917">
    <property type="entry name" value="SOUL_heme-bd"/>
</dbReference>
<name>A0A8X7XFU7_POLSE</name>
<organism evidence="3 4">
    <name type="scientific">Polypterus senegalus</name>
    <name type="common">Senegal bichir</name>
    <dbReference type="NCBI Taxonomy" id="55291"/>
    <lineage>
        <taxon>Eukaryota</taxon>
        <taxon>Metazoa</taxon>
        <taxon>Chordata</taxon>
        <taxon>Craniata</taxon>
        <taxon>Vertebrata</taxon>
        <taxon>Euteleostomi</taxon>
        <taxon>Actinopterygii</taxon>
        <taxon>Polypteriformes</taxon>
        <taxon>Polypteridae</taxon>
        <taxon>Polypterus</taxon>
    </lineage>
</organism>
<protein>
    <submittedName>
        <fullName evidence="3">HEBP1 protein</fullName>
    </submittedName>
</protein>
<dbReference type="FunFam" id="3.20.80.10:FF:000002">
    <property type="entry name" value="Heme-binding protein 2"/>
    <property type="match status" value="1"/>
</dbReference>
<proteinExistence type="inferred from homology"/>
<dbReference type="Gene3D" id="3.20.80.10">
    <property type="entry name" value="Regulatory factor, effector binding domain"/>
    <property type="match status" value="1"/>
</dbReference>
<dbReference type="Pfam" id="PF04832">
    <property type="entry name" value="SOUL"/>
    <property type="match status" value="1"/>
</dbReference>
<keyword evidence="2" id="KW-0175">Coiled coil</keyword>
<dbReference type="PANTHER" id="PTHR11220">
    <property type="entry name" value="HEME-BINDING PROTEIN-RELATED"/>
    <property type="match status" value="1"/>
</dbReference>
<feature type="coiled-coil region" evidence="2">
    <location>
        <begin position="225"/>
        <end position="293"/>
    </location>
</feature>
<evidence type="ECO:0000256" key="1">
    <source>
        <dbReference type="ARBA" id="ARBA00009817"/>
    </source>
</evidence>
<dbReference type="PANTHER" id="PTHR11220:SF1">
    <property type="entry name" value="HEME-BINDING PROTEIN 2"/>
    <property type="match status" value="1"/>
</dbReference>
<dbReference type="EMBL" id="JAATIS010000859">
    <property type="protein sequence ID" value="KAG2467423.1"/>
    <property type="molecule type" value="Genomic_DNA"/>
</dbReference>
<feature type="non-terminal residue" evidence="3">
    <location>
        <position position="1"/>
    </location>
</feature>
<dbReference type="Proteomes" id="UP000886611">
    <property type="component" value="Unassembled WGS sequence"/>
</dbReference>
<dbReference type="SUPFAM" id="SSF55136">
    <property type="entry name" value="Probable bacterial effector-binding domain"/>
    <property type="match status" value="1"/>
</dbReference>
<dbReference type="InterPro" id="IPR011256">
    <property type="entry name" value="Reg_factor_effector_dom_sf"/>
</dbReference>
<evidence type="ECO:0000313" key="3">
    <source>
        <dbReference type="EMBL" id="KAG2467423.1"/>
    </source>
</evidence>
<dbReference type="AlphaFoldDB" id="A0A8X7XFU7"/>
<comment type="caution">
    <text evidence="3">The sequence shown here is derived from an EMBL/GenBank/DDBJ whole genome shotgun (WGS) entry which is preliminary data.</text>
</comment>
<evidence type="ECO:0000256" key="2">
    <source>
        <dbReference type="SAM" id="Coils"/>
    </source>
</evidence>
<dbReference type="GO" id="GO:0020037">
    <property type="term" value="F:heme binding"/>
    <property type="evidence" value="ECO:0007669"/>
    <property type="project" value="TreeGrafter"/>
</dbReference>
<sequence length="308" mass="34864">MSWKKFVHVLNWWGDGIAGFFLSAHLEDKGRWRRGVKGFKKRFKNFEERRYEASRWMTTELEGSYTRAVYLGFMRLFWYINGNNAVGEKIPMTTPVITRVAPTTDGKHLTNVSVAFFVSPQVADPPKPNDESIHLSSFSAGNFYVRSFGGFALEQDYIKNIKALVEDLKVAGLPFDDQHYIIAGYDPPFRSAASVTQLRGTGAAGTPASAESAASSTAQEGTFELSELKVLLAELTQDIKESEKANEKATAKALERLKQELKQQMKQANECLRQEFQQANERLRQEVQLELRQVLGKIEERIEKNSLN</sequence>
<reference evidence="3 4" key="1">
    <citation type="journal article" date="2021" name="Cell">
        <title>Tracing the genetic footprints of vertebrate landing in non-teleost ray-finned fishes.</title>
        <authorList>
            <person name="Bi X."/>
            <person name="Wang K."/>
            <person name="Yang L."/>
            <person name="Pan H."/>
            <person name="Jiang H."/>
            <person name="Wei Q."/>
            <person name="Fang M."/>
            <person name="Yu H."/>
            <person name="Zhu C."/>
            <person name="Cai Y."/>
            <person name="He Y."/>
            <person name="Gan X."/>
            <person name="Zeng H."/>
            <person name="Yu D."/>
            <person name="Zhu Y."/>
            <person name="Jiang H."/>
            <person name="Qiu Q."/>
            <person name="Yang H."/>
            <person name="Zhang Y.E."/>
            <person name="Wang W."/>
            <person name="Zhu M."/>
            <person name="He S."/>
            <person name="Zhang G."/>
        </authorList>
    </citation>
    <scope>NUCLEOTIDE SEQUENCE [LARGE SCALE GENOMIC DNA]</scope>
    <source>
        <strain evidence="3">Bchr_013</strain>
    </source>
</reference>
<evidence type="ECO:0000313" key="4">
    <source>
        <dbReference type="Proteomes" id="UP000886611"/>
    </source>
</evidence>
<accession>A0A8X7XFU7</accession>
<keyword evidence="4" id="KW-1185">Reference proteome</keyword>